<proteinExistence type="inferred from homology"/>
<protein>
    <submittedName>
        <fullName evidence="9">RNA polymerase sigma-70 factor, sigma-E family</fullName>
    </submittedName>
</protein>
<evidence type="ECO:0000256" key="3">
    <source>
        <dbReference type="ARBA" id="ARBA00023082"/>
    </source>
</evidence>
<evidence type="ECO:0000256" key="1">
    <source>
        <dbReference type="ARBA" id="ARBA00010641"/>
    </source>
</evidence>
<feature type="region of interest" description="Disordered" evidence="6">
    <location>
        <begin position="256"/>
        <end position="299"/>
    </location>
</feature>
<dbReference type="InterPro" id="IPR013324">
    <property type="entry name" value="RNA_pol_sigma_r3/r4-like"/>
</dbReference>
<keyword evidence="2" id="KW-0805">Transcription regulation</keyword>
<evidence type="ECO:0000259" key="8">
    <source>
        <dbReference type="Pfam" id="PF08281"/>
    </source>
</evidence>
<dbReference type="InterPro" id="IPR007627">
    <property type="entry name" value="RNA_pol_sigma70_r2"/>
</dbReference>
<dbReference type="InterPro" id="IPR013249">
    <property type="entry name" value="RNA_pol_sigma70_r4_t2"/>
</dbReference>
<dbReference type="Proteomes" id="UP000198949">
    <property type="component" value="Unassembled WGS sequence"/>
</dbReference>
<feature type="domain" description="RNA polymerase sigma factor 70 region 4 type 2" evidence="8">
    <location>
        <begin position="195"/>
        <end position="247"/>
    </location>
</feature>
<dbReference type="InterPro" id="IPR036388">
    <property type="entry name" value="WH-like_DNA-bd_sf"/>
</dbReference>
<evidence type="ECO:0000313" key="10">
    <source>
        <dbReference type="Proteomes" id="UP000198949"/>
    </source>
</evidence>
<evidence type="ECO:0000313" key="9">
    <source>
        <dbReference type="EMBL" id="SDD97827.1"/>
    </source>
</evidence>
<dbReference type="Gene3D" id="1.10.10.10">
    <property type="entry name" value="Winged helix-like DNA-binding domain superfamily/Winged helix DNA-binding domain"/>
    <property type="match status" value="1"/>
</dbReference>
<reference evidence="10" key="1">
    <citation type="submission" date="2016-10" db="EMBL/GenBank/DDBJ databases">
        <authorList>
            <person name="Varghese N."/>
            <person name="Submissions S."/>
        </authorList>
    </citation>
    <scope>NUCLEOTIDE SEQUENCE [LARGE SCALE GENOMIC DNA]</scope>
    <source>
        <strain evidence="10">CGMCC 4.3516</strain>
    </source>
</reference>
<feature type="domain" description="RNA polymerase sigma-70 region 2" evidence="7">
    <location>
        <begin position="106"/>
        <end position="172"/>
    </location>
</feature>
<dbReference type="PANTHER" id="PTHR43133">
    <property type="entry name" value="RNA POLYMERASE ECF-TYPE SIGMA FACTO"/>
    <property type="match status" value="1"/>
</dbReference>
<dbReference type="GO" id="GO:0003677">
    <property type="term" value="F:DNA binding"/>
    <property type="evidence" value="ECO:0007669"/>
    <property type="project" value="UniProtKB-KW"/>
</dbReference>
<dbReference type="STRING" id="58114.SAMN05216270_11064"/>
<accession>A0A1G6Z783</accession>
<keyword evidence="5" id="KW-0804">Transcription</keyword>
<comment type="similarity">
    <text evidence="1">Belongs to the sigma-70 factor family. ECF subfamily.</text>
</comment>
<keyword evidence="3" id="KW-0731">Sigma factor</keyword>
<dbReference type="EMBL" id="FNAD01000010">
    <property type="protein sequence ID" value="SDD97827.1"/>
    <property type="molecule type" value="Genomic_DNA"/>
</dbReference>
<dbReference type="InterPro" id="IPR039425">
    <property type="entry name" value="RNA_pol_sigma-70-like"/>
</dbReference>
<evidence type="ECO:0000256" key="6">
    <source>
        <dbReference type="SAM" id="MobiDB-lite"/>
    </source>
</evidence>
<organism evidence="9 10">
    <name type="scientific">Glycomyces harbinensis</name>
    <dbReference type="NCBI Taxonomy" id="58114"/>
    <lineage>
        <taxon>Bacteria</taxon>
        <taxon>Bacillati</taxon>
        <taxon>Actinomycetota</taxon>
        <taxon>Actinomycetes</taxon>
        <taxon>Glycomycetales</taxon>
        <taxon>Glycomycetaceae</taxon>
        <taxon>Glycomyces</taxon>
    </lineage>
</organism>
<evidence type="ECO:0000256" key="2">
    <source>
        <dbReference type="ARBA" id="ARBA00023015"/>
    </source>
</evidence>
<evidence type="ECO:0000256" key="4">
    <source>
        <dbReference type="ARBA" id="ARBA00023125"/>
    </source>
</evidence>
<sequence length="299" mass="32131">MTAASAPLHRADRRPAAASAKWTRIASGTWPVGVEFDALVRGPAGRGSAVAVADRVVDMATPPRVSAFAKATMGAAGHDGQGPMDALDSPTCAGADVRTEAEFTDLYENHFSELAAQVCAYLGDATEAQDLVQEAFLRAWQRWDKVGGYEEPVAWVRRVAWNLATSRHRRNQVARKFLQKSSAPEPAPAASADHVALVAALRKIPTKRRQALVMHYMADMTISAIAAQTGAREGTVKSWLHRGRKELAVLLTDGGAPSAKTAASDDPDTMPIRIRRAIPGAQRLPRPAGRRASVKEDRS</sequence>
<dbReference type="Pfam" id="PF04542">
    <property type="entry name" value="Sigma70_r2"/>
    <property type="match status" value="1"/>
</dbReference>
<dbReference type="GO" id="GO:0016987">
    <property type="term" value="F:sigma factor activity"/>
    <property type="evidence" value="ECO:0007669"/>
    <property type="project" value="UniProtKB-KW"/>
</dbReference>
<dbReference type="InterPro" id="IPR014284">
    <property type="entry name" value="RNA_pol_sigma-70_dom"/>
</dbReference>
<dbReference type="SUPFAM" id="SSF88946">
    <property type="entry name" value="Sigma2 domain of RNA polymerase sigma factors"/>
    <property type="match status" value="1"/>
</dbReference>
<evidence type="ECO:0000256" key="5">
    <source>
        <dbReference type="ARBA" id="ARBA00023163"/>
    </source>
</evidence>
<name>A0A1G6Z783_9ACTN</name>
<evidence type="ECO:0000259" key="7">
    <source>
        <dbReference type="Pfam" id="PF04542"/>
    </source>
</evidence>
<gene>
    <name evidence="9" type="ORF">SAMN05216270_11064</name>
</gene>
<dbReference type="AlphaFoldDB" id="A0A1G6Z783"/>
<dbReference type="PANTHER" id="PTHR43133:SF50">
    <property type="entry name" value="ECF RNA POLYMERASE SIGMA FACTOR SIGM"/>
    <property type="match status" value="1"/>
</dbReference>
<dbReference type="GO" id="GO:0006352">
    <property type="term" value="P:DNA-templated transcription initiation"/>
    <property type="evidence" value="ECO:0007669"/>
    <property type="project" value="InterPro"/>
</dbReference>
<dbReference type="Gene3D" id="1.10.1740.10">
    <property type="match status" value="1"/>
</dbReference>
<dbReference type="InterPro" id="IPR013325">
    <property type="entry name" value="RNA_pol_sigma_r2"/>
</dbReference>
<keyword evidence="4" id="KW-0238">DNA-binding</keyword>
<dbReference type="NCBIfam" id="TIGR02937">
    <property type="entry name" value="sigma70-ECF"/>
    <property type="match status" value="1"/>
</dbReference>
<dbReference type="Pfam" id="PF08281">
    <property type="entry name" value="Sigma70_r4_2"/>
    <property type="match status" value="1"/>
</dbReference>
<dbReference type="CDD" id="cd06171">
    <property type="entry name" value="Sigma70_r4"/>
    <property type="match status" value="1"/>
</dbReference>
<dbReference type="SUPFAM" id="SSF88659">
    <property type="entry name" value="Sigma3 and sigma4 domains of RNA polymerase sigma factors"/>
    <property type="match status" value="1"/>
</dbReference>
<keyword evidence="10" id="KW-1185">Reference proteome</keyword>